<feature type="region of interest" description="Disordered" evidence="1">
    <location>
        <begin position="1"/>
        <end position="22"/>
    </location>
</feature>
<feature type="compositionally biased region" description="Polar residues" evidence="1">
    <location>
        <begin position="1"/>
        <end position="11"/>
    </location>
</feature>
<dbReference type="KEGG" id="jag:GJA_3066"/>
<dbReference type="Proteomes" id="UP000027604">
    <property type="component" value="Chromosome I"/>
</dbReference>
<evidence type="ECO:0000256" key="1">
    <source>
        <dbReference type="SAM" id="MobiDB-lite"/>
    </source>
</evidence>
<dbReference type="AlphaFoldDB" id="W0V8U1"/>
<name>W0V8U1_9BURK</name>
<protein>
    <submittedName>
        <fullName evidence="2">Uncharacterized protein</fullName>
    </submittedName>
</protein>
<gene>
    <name evidence="2" type="ORF">GJA_3066</name>
</gene>
<reference evidence="2 3" key="1">
    <citation type="journal article" date="2015" name="Genome Announc.">
        <title>Genome Sequence of Mushroom Soft-Rot Pathogen Janthinobacterium agaricidamnosum.</title>
        <authorList>
            <person name="Graupner K."/>
            <person name="Lackner G."/>
            <person name="Hertweck C."/>
        </authorList>
    </citation>
    <scope>NUCLEOTIDE SEQUENCE [LARGE SCALE GENOMIC DNA]</scope>
    <source>
        <strain evidence="3">NBRC 102515 / DSM 9628</strain>
    </source>
</reference>
<proteinExistence type="predicted"/>
<evidence type="ECO:0000313" key="3">
    <source>
        <dbReference type="Proteomes" id="UP000027604"/>
    </source>
</evidence>
<accession>W0V8U1</accession>
<dbReference type="EMBL" id="HG322949">
    <property type="protein sequence ID" value="CDG83692.1"/>
    <property type="molecule type" value="Genomic_DNA"/>
</dbReference>
<dbReference type="HOGENOM" id="CLU_2990615_0_0_4"/>
<evidence type="ECO:0000313" key="2">
    <source>
        <dbReference type="EMBL" id="CDG83692.1"/>
    </source>
</evidence>
<organism evidence="2 3">
    <name type="scientific">Janthinobacterium agaricidamnosum NBRC 102515 = DSM 9628</name>
    <dbReference type="NCBI Taxonomy" id="1349767"/>
    <lineage>
        <taxon>Bacteria</taxon>
        <taxon>Pseudomonadati</taxon>
        <taxon>Pseudomonadota</taxon>
        <taxon>Betaproteobacteria</taxon>
        <taxon>Burkholderiales</taxon>
        <taxon>Oxalobacteraceae</taxon>
        <taxon>Janthinobacterium</taxon>
    </lineage>
</organism>
<sequence>MKKMTAKNSSGEVEHQQRAGYPEGRWKEDGATVFIQAPWNDVQTWGDLNQRCVVVFI</sequence>
<dbReference type="PATRIC" id="fig|1349767.4.peg.4771"/>
<keyword evidence="3" id="KW-1185">Reference proteome</keyword>